<feature type="region of interest" description="Disordered" evidence="2">
    <location>
        <begin position="196"/>
        <end position="240"/>
    </location>
</feature>
<evidence type="ECO:0000256" key="1">
    <source>
        <dbReference type="ARBA" id="ARBA00007357"/>
    </source>
</evidence>
<sequence length="240" mass="25559">MSRQVVIAVAALLFGVILLAILGIGIAVLVTVLNQKYSSGGSVVGTTTEATAPAVSYSPESDRFAKNLFSRINFSVDPCEDFYEYACGRWAESNPVPAYLSSWSEYTKVSMQVSQDVKNAIENADLATSSEGVKKTKHFYDKCMDAKASEELKGTKLGALLHSGVSEDPSLPGFDKGSGKWPLIDKSYKGNVKWEQRIGHSKNPLASTPSCSPTPSSTPCNPTKRSSGSQAKCCPSASGS</sequence>
<dbReference type="GO" id="GO:0016485">
    <property type="term" value="P:protein processing"/>
    <property type="evidence" value="ECO:0007669"/>
    <property type="project" value="TreeGrafter"/>
</dbReference>
<dbReference type="GO" id="GO:0005886">
    <property type="term" value="C:plasma membrane"/>
    <property type="evidence" value="ECO:0007669"/>
    <property type="project" value="TreeGrafter"/>
</dbReference>
<name>A0A4U5NZ31_STECR</name>
<dbReference type="PROSITE" id="PS51885">
    <property type="entry name" value="NEPRILYSIN"/>
    <property type="match status" value="1"/>
</dbReference>
<evidence type="ECO:0000256" key="2">
    <source>
        <dbReference type="SAM" id="MobiDB-lite"/>
    </source>
</evidence>
<dbReference type="InterPro" id="IPR000718">
    <property type="entry name" value="Peptidase_M13"/>
</dbReference>
<comment type="caution">
    <text evidence="5">The sequence shown here is derived from an EMBL/GenBank/DDBJ whole genome shotgun (WGS) entry which is preliminary data.</text>
</comment>
<feature type="transmembrane region" description="Helical" evidence="3">
    <location>
        <begin position="6"/>
        <end position="33"/>
    </location>
</feature>
<reference evidence="5 6" key="2">
    <citation type="journal article" date="2019" name="G3 (Bethesda)">
        <title>Hybrid Assembly of the Genome of the Entomopathogenic Nematode Steinernema carpocapsae Identifies the X-Chromosome.</title>
        <authorList>
            <person name="Serra L."/>
            <person name="Macchietto M."/>
            <person name="Macias-Munoz A."/>
            <person name="McGill C.J."/>
            <person name="Rodriguez I.M."/>
            <person name="Rodriguez B."/>
            <person name="Murad R."/>
            <person name="Mortazavi A."/>
        </authorList>
    </citation>
    <scope>NUCLEOTIDE SEQUENCE [LARGE SCALE GENOMIC DNA]</scope>
    <source>
        <strain evidence="5 6">ALL</strain>
    </source>
</reference>
<dbReference type="PANTHER" id="PTHR11733">
    <property type="entry name" value="ZINC METALLOPROTEASE FAMILY M13 NEPRILYSIN-RELATED"/>
    <property type="match status" value="1"/>
</dbReference>
<protein>
    <recommendedName>
        <fullName evidence="4">Peptidase M13 N-terminal domain-containing protein</fullName>
    </recommendedName>
</protein>
<evidence type="ECO:0000259" key="4">
    <source>
        <dbReference type="Pfam" id="PF05649"/>
    </source>
</evidence>
<dbReference type="AlphaFoldDB" id="A0A4U5NZ31"/>
<dbReference type="EMBL" id="AZBU02000003">
    <property type="protein sequence ID" value="TKR88876.1"/>
    <property type="molecule type" value="Genomic_DNA"/>
</dbReference>
<evidence type="ECO:0000313" key="6">
    <source>
        <dbReference type="Proteomes" id="UP000298663"/>
    </source>
</evidence>
<dbReference type="STRING" id="34508.A0A4U5NZ31"/>
<dbReference type="OrthoDB" id="6475849at2759"/>
<dbReference type="SUPFAM" id="SSF55486">
    <property type="entry name" value="Metalloproteases ('zincins'), catalytic domain"/>
    <property type="match status" value="1"/>
</dbReference>
<accession>A0A4U5NZ31</accession>
<reference evidence="5 6" key="1">
    <citation type="journal article" date="2015" name="Genome Biol.">
        <title>Comparative genomics of Steinernema reveals deeply conserved gene regulatory networks.</title>
        <authorList>
            <person name="Dillman A.R."/>
            <person name="Macchietto M."/>
            <person name="Porter C.F."/>
            <person name="Rogers A."/>
            <person name="Williams B."/>
            <person name="Antoshechkin I."/>
            <person name="Lee M.M."/>
            <person name="Goodwin Z."/>
            <person name="Lu X."/>
            <person name="Lewis E.E."/>
            <person name="Goodrich-Blair H."/>
            <person name="Stock S.P."/>
            <person name="Adams B.J."/>
            <person name="Sternberg P.W."/>
            <person name="Mortazavi A."/>
        </authorList>
    </citation>
    <scope>NUCLEOTIDE SEQUENCE [LARGE SCALE GENOMIC DNA]</scope>
    <source>
        <strain evidence="5 6">ALL</strain>
    </source>
</reference>
<evidence type="ECO:0000313" key="5">
    <source>
        <dbReference type="EMBL" id="TKR88876.1"/>
    </source>
</evidence>
<dbReference type="PANTHER" id="PTHR11733:SF240">
    <property type="entry name" value="GH14155P-RELATED"/>
    <property type="match status" value="1"/>
</dbReference>
<feature type="compositionally biased region" description="Low complexity" evidence="2">
    <location>
        <begin position="207"/>
        <end position="223"/>
    </location>
</feature>
<dbReference type="GO" id="GO:0004222">
    <property type="term" value="F:metalloendopeptidase activity"/>
    <property type="evidence" value="ECO:0007669"/>
    <property type="project" value="InterPro"/>
</dbReference>
<dbReference type="Pfam" id="PF05649">
    <property type="entry name" value="Peptidase_M13_N"/>
    <property type="match status" value="1"/>
</dbReference>
<keyword evidence="3" id="KW-1133">Transmembrane helix</keyword>
<organism evidence="5 6">
    <name type="scientific">Steinernema carpocapsae</name>
    <name type="common">Entomopathogenic nematode</name>
    <dbReference type="NCBI Taxonomy" id="34508"/>
    <lineage>
        <taxon>Eukaryota</taxon>
        <taxon>Metazoa</taxon>
        <taxon>Ecdysozoa</taxon>
        <taxon>Nematoda</taxon>
        <taxon>Chromadorea</taxon>
        <taxon>Rhabditida</taxon>
        <taxon>Tylenchina</taxon>
        <taxon>Panagrolaimomorpha</taxon>
        <taxon>Strongyloidoidea</taxon>
        <taxon>Steinernematidae</taxon>
        <taxon>Steinernema</taxon>
    </lineage>
</organism>
<dbReference type="InterPro" id="IPR024079">
    <property type="entry name" value="MetalloPept_cat_dom_sf"/>
</dbReference>
<keyword evidence="3" id="KW-0472">Membrane</keyword>
<keyword evidence="3" id="KW-0812">Transmembrane</keyword>
<feature type="domain" description="Peptidase M13 N-terminal" evidence="4">
    <location>
        <begin position="78"/>
        <end position="162"/>
    </location>
</feature>
<gene>
    <name evidence="5" type="ORF">L596_013051</name>
</gene>
<comment type="similarity">
    <text evidence="1">Belongs to the peptidase M13 family.</text>
</comment>
<dbReference type="Gene3D" id="3.40.390.10">
    <property type="entry name" value="Collagenase (Catalytic Domain)"/>
    <property type="match status" value="1"/>
</dbReference>
<dbReference type="InterPro" id="IPR008753">
    <property type="entry name" value="Peptidase_M13_N"/>
</dbReference>
<keyword evidence="6" id="KW-1185">Reference proteome</keyword>
<evidence type="ECO:0000256" key="3">
    <source>
        <dbReference type="SAM" id="Phobius"/>
    </source>
</evidence>
<dbReference type="Proteomes" id="UP000298663">
    <property type="component" value="Unassembled WGS sequence"/>
</dbReference>
<proteinExistence type="inferred from homology"/>